<dbReference type="EMBL" id="ML211881">
    <property type="protein sequence ID" value="TFK79966.1"/>
    <property type="molecule type" value="Genomic_DNA"/>
</dbReference>
<gene>
    <name evidence="1" type="ORF">K466DRAFT_569926</name>
</gene>
<evidence type="ECO:0000313" key="2">
    <source>
        <dbReference type="Proteomes" id="UP000308197"/>
    </source>
</evidence>
<name>A0A5C3NQY5_9APHY</name>
<reference evidence="1 2" key="1">
    <citation type="journal article" date="2019" name="Nat. Ecol. Evol.">
        <title>Megaphylogeny resolves global patterns of mushroom evolution.</title>
        <authorList>
            <person name="Varga T."/>
            <person name="Krizsan K."/>
            <person name="Foldi C."/>
            <person name="Dima B."/>
            <person name="Sanchez-Garcia M."/>
            <person name="Sanchez-Ramirez S."/>
            <person name="Szollosi G.J."/>
            <person name="Szarkandi J.G."/>
            <person name="Papp V."/>
            <person name="Albert L."/>
            <person name="Andreopoulos W."/>
            <person name="Angelini C."/>
            <person name="Antonin V."/>
            <person name="Barry K.W."/>
            <person name="Bougher N.L."/>
            <person name="Buchanan P."/>
            <person name="Buyck B."/>
            <person name="Bense V."/>
            <person name="Catcheside P."/>
            <person name="Chovatia M."/>
            <person name="Cooper J."/>
            <person name="Damon W."/>
            <person name="Desjardin D."/>
            <person name="Finy P."/>
            <person name="Geml J."/>
            <person name="Haridas S."/>
            <person name="Hughes K."/>
            <person name="Justo A."/>
            <person name="Karasinski D."/>
            <person name="Kautmanova I."/>
            <person name="Kiss B."/>
            <person name="Kocsube S."/>
            <person name="Kotiranta H."/>
            <person name="LaButti K.M."/>
            <person name="Lechner B.E."/>
            <person name="Liimatainen K."/>
            <person name="Lipzen A."/>
            <person name="Lukacs Z."/>
            <person name="Mihaltcheva S."/>
            <person name="Morgado L.N."/>
            <person name="Niskanen T."/>
            <person name="Noordeloos M.E."/>
            <person name="Ohm R.A."/>
            <person name="Ortiz-Santana B."/>
            <person name="Ovrebo C."/>
            <person name="Racz N."/>
            <person name="Riley R."/>
            <person name="Savchenko A."/>
            <person name="Shiryaev A."/>
            <person name="Soop K."/>
            <person name="Spirin V."/>
            <person name="Szebenyi C."/>
            <person name="Tomsovsky M."/>
            <person name="Tulloss R.E."/>
            <person name="Uehling J."/>
            <person name="Grigoriev I.V."/>
            <person name="Vagvolgyi C."/>
            <person name="Papp T."/>
            <person name="Martin F.M."/>
            <person name="Miettinen O."/>
            <person name="Hibbett D.S."/>
            <person name="Nagy L.G."/>
        </authorList>
    </citation>
    <scope>NUCLEOTIDE SEQUENCE [LARGE SCALE GENOMIC DNA]</scope>
    <source>
        <strain evidence="1 2">HHB13444</strain>
    </source>
</reference>
<sequence>MSSEFVIPYDIAQKSRAGCLYQFSKAWSKVWWLVHQAQFGPLHTALVAPSDHDHGWRDLVLQRVVVVHQDTLKITSLIVSQYRLHATIRYSYQQLQADFQSLFPGHEAPESMRGVTLPPFPTANWPELVFAVMGPCGPSAWQSTSVVKCVLQPLARLVLVTCHWSPNEHALPAHTAPMIHFAIVLAMHDIAEIQEETHGDLMVFGEDKLLMRASDASARGDTLGYDTTVFGLGHCDCIIAVTMGQDGSTQVVFHDACISVAWWCSELDVPTVAVIRAFHMNVTPPRGHAVDCCGSQSIQEQKVKCPAAQAVLYISSEQQCGHHSPMDARNATTIASGSPSTLARAFERVPRADVVQGAEGRVPLHLLQSAITVMGYEADAQERQRFPPWSGAMPTGTVPPTRVLPDLGPWSSVPIMSVQQVRTLRRCAVNECDIYAVHMYHELVVRSNDSQTFRPEGVHYLVTTWPEDRLHLPRGAKASKPCHRNQQRNQR</sequence>
<protein>
    <submittedName>
        <fullName evidence="1">Uncharacterized protein</fullName>
    </submittedName>
</protein>
<evidence type="ECO:0000313" key="1">
    <source>
        <dbReference type="EMBL" id="TFK79966.1"/>
    </source>
</evidence>
<keyword evidence="2" id="KW-1185">Reference proteome</keyword>
<dbReference type="AlphaFoldDB" id="A0A5C3NQY5"/>
<dbReference type="InParanoid" id="A0A5C3NQY5"/>
<accession>A0A5C3NQY5</accession>
<organism evidence="1 2">
    <name type="scientific">Polyporus arcularius HHB13444</name>
    <dbReference type="NCBI Taxonomy" id="1314778"/>
    <lineage>
        <taxon>Eukaryota</taxon>
        <taxon>Fungi</taxon>
        <taxon>Dikarya</taxon>
        <taxon>Basidiomycota</taxon>
        <taxon>Agaricomycotina</taxon>
        <taxon>Agaricomycetes</taxon>
        <taxon>Polyporales</taxon>
        <taxon>Polyporaceae</taxon>
        <taxon>Polyporus</taxon>
    </lineage>
</organism>
<dbReference type="Proteomes" id="UP000308197">
    <property type="component" value="Unassembled WGS sequence"/>
</dbReference>
<proteinExistence type="predicted"/>